<sequence length="105" mass="12108">MNGRLYLVYTRKGANNDHIPRHRAPLFIAEVDPERLCVIRATEQIVVPERGARLGNFGITRVSDRESWVTVSEWMQTTWPDPWDCTVCEKYGADNRVYVAKLTAE</sequence>
<dbReference type="EMBL" id="VSSQ01064766">
    <property type="protein sequence ID" value="MPN17599.1"/>
    <property type="molecule type" value="Genomic_DNA"/>
</dbReference>
<evidence type="ECO:0000313" key="1">
    <source>
        <dbReference type="EMBL" id="MPN17599.1"/>
    </source>
</evidence>
<comment type="caution">
    <text evidence="1">The sequence shown here is derived from an EMBL/GenBank/DDBJ whole genome shotgun (WGS) entry which is preliminary data.</text>
</comment>
<gene>
    <name evidence="1" type="ORF">SDC9_164954</name>
</gene>
<organism evidence="1">
    <name type="scientific">bioreactor metagenome</name>
    <dbReference type="NCBI Taxonomy" id="1076179"/>
    <lineage>
        <taxon>unclassified sequences</taxon>
        <taxon>metagenomes</taxon>
        <taxon>ecological metagenomes</taxon>
    </lineage>
</organism>
<protein>
    <submittedName>
        <fullName evidence="1">Uncharacterized protein</fullName>
    </submittedName>
</protein>
<proteinExistence type="predicted"/>
<reference evidence="1" key="1">
    <citation type="submission" date="2019-08" db="EMBL/GenBank/DDBJ databases">
        <authorList>
            <person name="Kucharzyk K."/>
            <person name="Murdoch R.W."/>
            <person name="Higgins S."/>
            <person name="Loffler F."/>
        </authorList>
    </citation>
    <scope>NUCLEOTIDE SEQUENCE</scope>
</reference>
<name>A0A645FVN7_9ZZZZ</name>
<accession>A0A645FVN7</accession>
<dbReference type="AlphaFoldDB" id="A0A645FVN7"/>